<gene>
    <name evidence="2" type="ORF">L323_12455</name>
</gene>
<feature type="domain" description="Asparagine synthetase" evidence="1">
    <location>
        <begin position="22"/>
        <end position="86"/>
    </location>
</feature>
<dbReference type="Proteomes" id="UP000016860">
    <property type="component" value="Unassembled WGS sequence"/>
</dbReference>
<dbReference type="InterPro" id="IPR014729">
    <property type="entry name" value="Rossmann-like_a/b/a_fold"/>
</dbReference>
<protein>
    <recommendedName>
        <fullName evidence="1">Asparagine synthetase domain-containing protein</fullName>
    </recommendedName>
</protein>
<comment type="caution">
    <text evidence="2">The sequence shown here is derived from an EMBL/GenBank/DDBJ whole genome shotgun (WGS) entry which is preliminary data.</text>
</comment>
<dbReference type="SUPFAM" id="SSF52402">
    <property type="entry name" value="Adenine nucleotide alpha hydrolases-like"/>
    <property type="match status" value="1"/>
</dbReference>
<evidence type="ECO:0000259" key="1">
    <source>
        <dbReference type="Pfam" id="PF00733"/>
    </source>
</evidence>
<dbReference type="PATRIC" id="fig|1330534.3.peg.2470"/>
<name>U4QZN0_9FIRM</name>
<dbReference type="AlphaFoldDB" id="U4QZN0"/>
<dbReference type="STRING" id="1330534.L323_12455"/>
<organism evidence="2 3">
    <name type="scientific">Ruminiclostridium papyrosolvens C7</name>
    <dbReference type="NCBI Taxonomy" id="1330534"/>
    <lineage>
        <taxon>Bacteria</taxon>
        <taxon>Bacillati</taxon>
        <taxon>Bacillota</taxon>
        <taxon>Clostridia</taxon>
        <taxon>Eubacteriales</taxon>
        <taxon>Oscillospiraceae</taxon>
        <taxon>Ruminiclostridium</taxon>
    </lineage>
</organism>
<dbReference type="Gene3D" id="3.40.50.620">
    <property type="entry name" value="HUPs"/>
    <property type="match status" value="1"/>
</dbReference>
<dbReference type="GO" id="GO:0004066">
    <property type="term" value="F:asparagine synthase (glutamine-hydrolyzing) activity"/>
    <property type="evidence" value="ECO:0007669"/>
    <property type="project" value="InterPro"/>
</dbReference>
<evidence type="ECO:0000313" key="2">
    <source>
        <dbReference type="EMBL" id="EPR10457.1"/>
    </source>
</evidence>
<evidence type="ECO:0000313" key="3">
    <source>
        <dbReference type="Proteomes" id="UP000016860"/>
    </source>
</evidence>
<dbReference type="EMBL" id="ATAY01000063">
    <property type="protein sequence ID" value="EPR10457.1"/>
    <property type="molecule type" value="Genomic_DNA"/>
</dbReference>
<dbReference type="OrthoDB" id="702at2"/>
<dbReference type="PANTHER" id="PTHR43169:SF2">
    <property type="entry name" value="NAD_GMP SYNTHASE DOMAIN-CONTAINING PROTEIN"/>
    <property type="match status" value="1"/>
</dbReference>
<dbReference type="PANTHER" id="PTHR43169">
    <property type="entry name" value="EXSB FAMILY PROTEIN"/>
    <property type="match status" value="1"/>
</dbReference>
<dbReference type="InterPro" id="IPR052188">
    <property type="entry name" value="Ni-pincer_cofactor_biosynth"/>
</dbReference>
<reference evidence="2 3" key="1">
    <citation type="journal article" date="2013" name="Genome Announc.">
        <title>Draft Genome Sequence of the Cellulolytic Bacterium Clostridium papyrosolvens C7 (ATCC 700395).</title>
        <authorList>
            <person name="Zepeda V."/>
            <person name="Dassa B."/>
            <person name="Borovok I."/>
            <person name="Lamed R."/>
            <person name="Bayer E.A."/>
            <person name="Cate J.H."/>
        </authorList>
    </citation>
    <scope>NUCLEOTIDE SEQUENCE [LARGE SCALE GENOMIC DNA]</scope>
    <source>
        <strain evidence="2 3">C7</strain>
    </source>
</reference>
<dbReference type="Pfam" id="PF00733">
    <property type="entry name" value="Asn_synthase"/>
    <property type="match status" value="1"/>
</dbReference>
<dbReference type="GO" id="GO:0006529">
    <property type="term" value="P:asparagine biosynthetic process"/>
    <property type="evidence" value="ECO:0007669"/>
    <property type="project" value="InterPro"/>
</dbReference>
<proteinExistence type="predicted"/>
<accession>U4QZN0</accession>
<dbReference type="RefSeq" id="WP_020815968.1">
    <property type="nucleotide sequence ID" value="NZ_ATAY01000063.1"/>
</dbReference>
<sequence length="307" mass="35384">MSLENIFYNKLSEKIGTKSKYDCLVLFSGGKDSTYLAHLIKQVKGERVCLFTVDNSFEDDIQAKKVAEQLNLDLFIYKPKVKDILKFYNFLLTDPVIKDLDDNPLCYICNRYFTSLGMHFADKLGIPFVASGTTAAQIFGTKAQMSERMIDIAEEMLKARFEKTYDTIKTSERYKTDTDVKDIIDKTFICPEGVSVIHPFLYFGYNISQIKKELEAEYQWENPTPGVSNVEYTTSGCKLTRLFGIFKEKLGFKFHELNEFKLDYENGSLTKEEFEHATSYFKDMISKELDCEMKCIVEKLGLNGQLL</sequence>
<dbReference type="InterPro" id="IPR001962">
    <property type="entry name" value="Asn_synthase"/>
</dbReference>